<comment type="pathway">
    <text evidence="9">Cofactor biosynthesis; thiamine diphosphate biosynthesis.</text>
</comment>
<keyword evidence="12" id="KW-1185">Reference proteome</keyword>
<feature type="binding site" evidence="9">
    <location>
        <position position="266"/>
    </location>
    <ligand>
        <name>ATP</name>
        <dbReference type="ChEBI" id="CHEBI:30616"/>
    </ligand>
</feature>
<evidence type="ECO:0000256" key="6">
    <source>
        <dbReference type="ARBA" id="ARBA00022840"/>
    </source>
</evidence>
<dbReference type="SMART" id="SM00981">
    <property type="entry name" value="THUMP"/>
    <property type="match status" value="1"/>
</dbReference>
<evidence type="ECO:0000256" key="5">
    <source>
        <dbReference type="ARBA" id="ARBA00022741"/>
    </source>
</evidence>
<dbReference type="Gene3D" id="3.40.50.620">
    <property type="entry name" value="HUPs"/>
    <property type="match status" value="1"/>
</dbReference>
<keyword evidence="7 9" id="KW-0694">RNA-binding</keyword>
<evidence type="ECO:0000313" key="11">
    <source>
        <dbReference type="EMBL" id="MBM6923809.1"/>
    </source>
</evidence>
<evidence type="ECO:0000259" key="10">
    <source>
        <dbReference type="PROSITE" id="PS51165"/>
    </source>
</evidence>
<dbReference type="SUPFAM" id="SSF143437">
    <property type="entry name" value="THUMP domain-like"/>
    <property type="match status" value="1"/>
</dbReference>
<dbReference type="InterPro" id="IPR003720">
    <property type="entry name" value="tRNA_STrfase"/>
</dbReference>
<protein>
    <recommendedName>
        <fullName evidence="9">Probable tRNA sulfurtransferase</fullName>
        <ecNumber evidence="9">2.8.1.4</ecNumber>
    </recommendedName>
    <alternativeName>
        <fullName evidence="9">Sulfur carrier protein ThiS sulfurtransferase</fullName>
    </alternativeName>
    <alternativeName>
        <fullName evidence="9">Thiamine biosynthesis protein ThiI</fullName>
    </alternativeName>
    <alternativeName>
        <fullName evidence="9">tRNA 4-thiouridine synthase</fullName>
    </alternativeName>
</protein>
<evidence type="ECO:0000313" key="12">
    <source>
        <dbReference type="Proteomes" id="UP000724149"/>
    </source>
</evidence>
<proteinExistence type="inferred from homology"/>
<feature type="binding site" evidence="9">
    <location>
        <position position="297"/>
    </location>
    <ligand>
        <name>ATP</name>
        <dbReference type="ChEBI" id="CHEBI:30616"/>
    </ligand>
</feature>
<dbReference type="NCBIfam" id="TIGR00342">
    <property type="entry name" value="tRNA uracil 4-sulfurtransferase ThiI"/>
    <property type="match status" value="1"/>
</dbReference>
<dbReference type="InterPro" id="IPR020536">
    <property type="entry name" value="ThiI_AANH"/>
</dbReference>
<comment type="caution">
    <text evidence="11">The sequence shown here is derived from an EMBL/GenBank/DDBJ whole genome shotgun (WGS) entry which is preliminary data.</text>
</comment>
<dbReference type="RefSeq" id="WP_191391941.1">
    <property type="nucleotide sequence ID" value="NZ_JACSNR010000008.1"/>
</dbReference>
<comment type="similarity">
    <text evidence="9">Belongs to the ThiI family.</text>
</comment>
<evidence type="ECO:0000256" key="1">
    <source>
        <dbReference type="ARBA" id="ARBA00004496"/>
    </source>
</evidence>
<evidence type="ECO:0000256" key="7">
    <source>
        <dbReference type="ARBA" id="ARBA00022884"/>
    </source>
</evidence>
<dbReference type="Pfam" id="PF02926">
    <property type="entry name" value="THUMP"/>
    <property type="match status" value="1"/>
</dbReference>
<dbReference type="EC" id="2.8.1.4" evidence="9"/>
<sequence length="392" mass="43968">MKEIILLKAGEIALKGLNRSTFEDRLVKNCKFRLRDIGSFRFTRAQSTMYAEPLSEDIDMDDAVETLQHVFGFSKLSRACVVEKDMDTICAAAEEYLGRELRKIRTFKVEAKRSDKKFPLKSPEIAAEVGGYLLSRFSNLRVDVHEPDLVIFVEIRDQAAYIHGPQLDGAGGMPVGSSGKAMLLVSGGIDSPVAGYMMAKRGLEIEAIHFAAPPYTSEYAKQKVISLCREVCEYAGRIKLHVVNFTHVQEEIRDKCPEEYFTIIMRRYMMKIAERLARENGCGALITGESVAQVASQTLYALGCTDVACELPVLRPVIGMDKNEIIAISRKIGTFETSILPYEDCCTVFTPRHPRTKPKLRDVLRAEQSLDEEALLADALSKVETMFTYPER</sequence>
<dbReference type="InterPro" id="IPR004114">
    <property type="entry name" value="THUMP_dom"/>
</dbReference>
<dbReference type="EMBL" id="JACSNR010000008">
    <property type="protein sequence ID" value="MBM6923809.1"/>
    <property type="molecule type" value="Genomic_DNA"/>
</dbReference>
<feature type="binding site" evidence="9">
    <location>
        <begin position="209"/>
        <end position="210"/>
    </location>
    <ligand>
        <name>ATP</name>
        <dbReference type="ChEBI" id="CHEBI:30616"/>
    </ligand>
</feature>
<dbReference type="Pfam" id="PF02568">
    <property type="entry name" value="ThiI"/>
    <property type="match status" value="1"/>
</dbReference>
<dbReference type="CDD" id="cd11716">
    <property type="entry name" value="THUMP_ThiI"/>
    <property type="match status" value="1"/>
</dbReference>
<dbReference type="Gene3D" id="3.30.2130.30">
    <property type="match status" value="1"/>
</dbReference>
<keyword evidence="3 9" id="KW-0820">tRNA-binding</keyword>
<evidence type="ECO:0000256" key="8">
    <source>
        <dbReference type="ARBA" id="ARBA00022977"/>
    </source>
</evidence>
<keyword evidence="2 9" id="KW-0963">Cytoplasm</keyword>
<gene>
    <name evidence="9 11" type="primary">thiI</name>
    <name evidence="11" type="ORF">H9X81_08940</name>
</gene>
<feature type="binding site" evidence="9">
    <location>
        <begin position="184"/>
        <end position="185"/>
    </location>
    <ligand>
        <name>ATP</name>
        <dbReference type="ChEBI" id="CHEBI:30616"/>
    </ligand>
</feature>
<keyword evidence="4 9" id="KW-0808">Transferase</keyword>
<dbReference type="PANTHER" id="PTHR43209">
    <property type="entry name" value="TRNA SULFURTRANSFERASE"/>
    <property type="match status" value="1"/>
</dbReference>
<evidence type="ECO:0000256" key="9">
    <source>
        <dbReference type="HAMAP-Rule" id="MF_00021"/>
    </source>
</evidence>
<comment type="catalytic activity">
    <reaction evidence="9">
        <text>[ThiI sulfur-carrier protein]-S-sulfanyl-L-cysteine + a uridine in tRNA + 2 reduced [2Fe-2S]-[ferredoxin] + ATP + H(+) = [ThiI sulfur-carrier protein]-L-cysteine + a 4-thiouridine in tRNA + 2 oxidized [2Fe-2S]-[ferredoxin] + AMP + diphosphate</text>
        <dbReference type="Rhea" id="RHEA:24176"/>
        <dbReference type="Rhea" id="RHEA-COMP:10000"/>
        <dbReference type="Rhea" id="RHEA-COMP:10001"/>
        <dbReference type="Rhea" id="RHEA-COMP:13337"/>
        <dbReference type="Rhea" id="RHEA-COMP:13338"/>
        <dbReference type="Rhea" id="RHEA-COMP:13339"/>
        <dbReference type="Rhea" id="RHEA-COMP:13340"/>
        <dbReference type="ChEBI" id="CHEBI:15378"/>
        <dbReference type="ChEBI" id="CHEBI:29950"/>
        <dbReference type="ChEBI" id="CHEBI:30616"/>
        <dbReference type="ChEBI" id="CHEBI:33019"/>
        <dbReference type="ChEBI" id="CHEBI:33737"/>
        <dbReference type="ChEBI" id="CHEBI:33738"/>
        <dbReference type="ChEBI" id="CHEBI:61963"/>
        <dbReference type="ChEBI" id="CHEBI:65315"/>
        <dbReference type="ChEBI" id="CHEBI:136798"/>
        <dbReference type="ChEBI" id="CHEBI:456215"/>
        <dbReference type="EC" id="2.8.1.4"/>
    </reaction>
</comment>
<dbReference type="PROSITE" id="PS51165">
    <property type="entry name" value="THUMP"/>
    <property type="match status" value="1"/>
</dbReference>
<dbReference type="Proteomes" id="UP000724149">
    <property type="component" value="Unassembled WGS sequence"/>
</dbReference>
<dbReference type="InterPro" id="IPR049962">
    <property type="entry name" value="THUMP_ThiI"/>
</dbReference>
<evidence type="ECO:0000256" key="4">
    <source>
        <dbReference type="ARBA" id="ARBA00022679"/>
    </source>
</evidence>
<dbReference type="SUPFAM" id="SSF52402">
    <property type="entry name" value="Adenine nucleotide alpha hydrolases-like"/>
    <property type="match status" value="1"/>
</dbReference>
<reference evidence="11 12" key="1">
    <citation type="journal article" date="2021" name="Sci. Rep.">
        <title>The distribution of antibiotic resistance genes in chicken gut microbiota commensals.</title>
        <authorList>
            <person name="Juricova H."/>
            <person name="Matiasovicova J."/>
            <person name="Kubasova T."/>
            <person name="Cejkova D."/>
            <person name="Rychlik I."/>
        </authorList>
    </citation>
    <scope>NUCLEOTIDE SEQUENCE [LARGE SCALE GENOMIC DNA]</scope>
    <source>
        <strain evidence="11 12">An564</strain>
    </source>
</reference>
<dbReference type="Pfam" id="PF22025">
    <property type="entry name" value="ThiI_fer"/>
    <property type="match status" value="1"/>
</dbReference>
<keyword evidence="6 9" id="KW-0067">ATP-binding</keyword>
<dbReference type="InterPro" id="IPR014729">
    <property type="entry name" value="Rossmann-like_a/b/a_fold"/>
</dbReference>
<evidence type="ECO:0000256" key="3">
    <source>
        <dbReference type="ARBA" id="ARBA00022555"/>
    </source>
</evidence>
<evidence type="ECO:0000256" key="2">
    <source>
        <dbReference type="ARBA" id="ARBA00022490"/>
    </source>
</evidence>
<dbReference type="InterPro" id="IPR054173">
    <property type="entry name" value="ThiI_fer"/>
</dbReference>
<name>A0ABS2GQ35_9FIRM</name>
<feature type="domain" description="THUMP" evidence="10">
    <location>
        <begin position="61"/>
        <end position="166"/>
    </location>
</feature>
<comment type="subcellular location">
    <subcellularLocation>
        <location evidence="1 9">Cytoplasm</location>
    </subcellularLocation>
</comment>
<comment type="catalytic activity">
    <reaction evidence="9">
        <text>[ThiS sulfur-carrier protein]-C-terminal Gly-Gly-AMP + S-sulfanyl-L-cysteinyl-[cysteine desulfurase] + AH2 = [ThiS sulfur-carrier protein]-C-terminal-Gly-aminoethanethioate + L-cysteinyl-[cysteine desulfurase] + A + AMP + 2 H(+)</text>
        <dbReference type="Rhea" id="RHEA:43340"/>
        <dbReference type="Rhea" id="RHEA-COMP:12157"/>
        <dbReference type="Rhea" id="RHEA-COMP:12158"/>
        <dbReference type="Rhea" id="RHEA-COMP:12910"/>
        <dbReference type="Rhea" id="RHEA-COMP:19908"/>
        <dbReference type="ChEBI" id="CHEBI:13193"/>
        <dbReference type="ChEBI" id="CHEBI:15378"/>
        <dbReference type="ChEBI" id="CHEBI:17499"/>
        <dbReference type="ChEBI" id="CHEBI:29950"/>
        <dbReference type="ChEBI" id="CHEBI:61963"/>
        <dbReference type="ChEBI" id="CHEBI:90618"/>
        <dbReference type="ChEBI" id="CHEBI:232372"/>
        <dbReference type="ChEBI" id="CHEBI:456215"/>
    </reaction>
</comment>
<dbReference type="HAMAP" id="MF_00021">
    <property type="entry name" value="ThiI"/>
    <property type="match status" value="1"/>
</dbReference>
<keyword evidence="5 9" id="KW-0547">Nucleotide-binding</keyword>
<keyword evidence="8 9" id="KW-0784">Thiamine biosynthesis</keyword>
<feature type="binding site" evidence="9">
    <location>
        <position position="288"/>
    </location>
    <ligand>
        <name>ATP</name>
        <dbReference type="ChEBI" id="CHEBI:30616"/>
    </ligand>
</feature>
<dbReference type="InterPro" id="IPR049961">
    <property type="entry name" value="ThiI_N"/>
</dbReference>
<organism evidence="11 12">
    <name type="scientific">Hydrogenoanaerobacterium saccharovorans</name>
    <dbReference type="NCBI Taxonomy" id="474960"/>
    <lineage>
        <taxon>Bacteria</taxon>
        <taxon>Bacillati</taxon>
        <taxon>Bacillota</taxon>
        <taxon>Clostridia</taxon>
        <taxon>Eubacteriales</taxon>
        <taxon>Oscillospiraceae</taxon>
        <taxon>Hydrogenoanaerobacterium</taxon>
    </lineage>
</organism>
<dbReference type="InterPro" id="IPR050102">
    <property type="entry name" value="tRNA_sulfurtransferase_ThiI"/>
</dbReference>
<dbReference type="CDD" id="cd01712">
    <property type="entry name" value="PPase_ThiI"/>
    <property type="match status" value="1"/>
</dbReference>
<dbReference type="PANTHER" id="PTHR43209:SF1">
    <property type="entry name" value="TRNA SULFURTRANSFERASE"/>
    <property type="match status" value="1"/>
</dbReference>
<comment type="function">
    <text evidence="9">Catalyzes the ATP-dependent transfer of a sulfur to tRNA to produce 4-thiouridine in position 8 of tRNAs, which functions as a near-UV photosensor. Also catalyzes the transfer of sulfur to the sulfur carrier protein ThiS, forming ThiS-thiocarboxylate. This is a step in the synthesis of thiazole, in the thiamine biosynthesis pathway. The sulfur is donated as persulfide by IscS.</text>
</comment>
<accession>A0ABS2GQ35</accession>